<feature type="DNA-binding region" description="H-T-H motif" evidence="4">
    <location>
        <begin position="47"/>
        <end position="66"/>
    </location>
</feature>
<evidence type="ECO:0000256" key="3">
    <source>
        <dbReference type="ARBA" id="ARBA00023163"/>
    </source>
</evidence>
<protein>
    <submittedName>
        <fullName evidence="6">TetR family transcriptional regulator</fullName>
    </submittedName>
</protein>
<accession>A0A2T4ZG55</accession>
<evidence type="ECO:0000313" key="7">
    <source>
        <dbReference type="Proteomes" id="UP000241808"/>
    </source>
</evidence>
<sequence>MKALPPVSRRPNRPAAFVAPISEDRVEARLLAIAADHIRRFGAERVTVVSVAREAGMSHANVYRFFPSKAGLIEAVVVAWARSVEMILADIASAPDPADDKLERFLTAWARAQRDGLDRDPIIYATFASLWEARRDTIMAHRARLRGFLAAIVDEGLEPGPFRVKDEERAVAFVSDAMQRFVHPALVTEMRDLPRQQVEQRAGLLARVIIRTLISGGV</sequence>
<dbReference type="InterPro" id="IPR009057">
    <property type="entry name" value="Homeodomain-like_sf"/>
</dbReference>
<dbReference type="AlphaFoldDB" id="A0A2T4ZG55"/>
<name>A0A2T4ZG55_9HYPH</name>
<reference evidence="6 7" key="1">
    <citation type="submission" date="2018-04" db="EMBL/GenBank/DDBJ databases">
        <title>Genomic Encyclopedia of Archaeal and Bacterial Type Strains, Phase II (KMG-II): from individual species to whole genera.</title>
        <authorList>
            <person name="Goeker M."/>
        </authorList>
    </citation>
    <scope>NUCLEOTIDE SEQUENCE [LARGE SCALE GENOMIC DNA]</scope>
    <source>
        <strain evidence="6 7">DSM 25521</strain>
    </source>
</reference>
<proteinExistence type="predicted"/>
<keyword evidence="3" id="KW-0804">Transcription</keyword>
<evidence type="ECO:0000313" key="6">
    <source>
        <dbReference type="EMBL" id="PTM60904.1"/>
    </source>
</evidence>
<keyword evidence="7" id="KW-1185">Reference proteome</keyword>
<dbReference type="SUPFAM" id="SSF48498">
    <property type="entry name" value="Tetracyclin repressor-like, C-terminal domain"/>
    <property type="match status" value="1"/>
</dbReference>
<dbReference type="PANTHER" id="PTHR30055:SF151">
    <property type="entry name" value="TRANSCRIPTIONAL REGULATORY PROTEIN"/>
    <property type="match status" value="1"/>
</dbReference>
<dbReference type="InterPro" id="IPR041478">
    <property type="entry name" value="TetR_C_27"/>
</dbReference>
<comment type="caution">
    <text evidence="6">The sequence shown here is derived from an EMBL/GenBank/DDBJ whole genome shotgun (WGS) entry which is preliminary data.</text>
</comment>
<dbReference type="PROSITE" id="PS50977">
    <property type="entry name" value="HTH_TETR_2"/>
    <property type="match status" value="1"/>
</dbReference>
<feature type="domain" description="HTH tetR-type" evidence="5">
    <location>
        <begin position="24"/>
        <end position="84"/>
    </location>
</feature>
<dbReference type="Pfam" id="PF00440">
    <property type="entry name" value="TetR_N"/>
    <property type="match status" value="1"/>
</dbReference>
<dbReference type="SUPFAM" id="SSF46689">
    <property type="entry name" value="Homeodomain-like"/>
    <property type="match status" value="1"/>
</dbReference>
<dbReference type="InterPro" id="IPR001647">
    <property type="entry name" value="HTH_TetR"/>
</dbReference>
<dbReference type="GO" id="GO:0003700">
    <property type="term" value="F:DNA-binding transcription factor activity"/>
    <property type="evidence" value="ECO:0007669"/>
    <property type="project" value="TreeGrafter"/>
</dbReference>
<dbReference type="InterPro" id="IPR036271">
    <property type="entry name" value="Tet_transcr_reg_TetR-rel_C_sf"/>
</dbReference>
<evidence type="ECO:0000259" key="5">
    <source>
        <dbReference type="PROSITE" id="PS50977"/>
    </source>
</evidence>
<evidence type="ECO:0000256" key="2">
    <source>
        <dbReference type="ARBA" id="ARBA00023125"/>
    </source>
</evidence>
<keyword evidence="2 4" id="KW-0238">DNA-binding</keyword>
<dbReference type="EMBL" id="PZZL01000002">
    <property type="protein sequence ID" value="PTM60904.1"/>
    <property type="molecule type" value="Genomic_DNA"/>
</dbReference>
<dbReference type="Pfam" id="PF17935">
    <property type="entry name" value="TetR_C_27"/>
    <property type="match status" value="1"/>
</dbReference>
<dbReference type="InterPro" id="IPR050109">
    <property type="entry name" value="HTH-type_TetR-like_transc_reg"/>
</dbReference>
<dbReference type="Gene3D" id="1.10.357.10">
    <property type="entry name" value="Tetracycline Repressor, domain 2"/>
    <property type="match status" value="1"/>
</dbReference>
<keyword evidence="1" id="KW-0805">Transcription regulation</keyword>
<gene>
    <name evidence="6" type="ORF">C8P69_102289</name>
</gene>
<dbReference type="PANTHER" id="PTHR30055">
    <property type="entry name" value="HTH-TYPE TRANSCRIPTIONAL REGULATOR RUTR"/>
    <property type="match status" value="1"/>
</dbReference>
<evidence type="ECO:0000256" key="4">
    <source>
        <dbReference type="PROSITE-ProRule" id="PRU00335"/>
    </source>
</evidence>
<dbReference type="GO" id="GO:0000976">
    <property type="term" value="F:transcription cis-regulatory region binding"/>
    <property type="evidence" value="ECO:0007669"/>
    <property type="project" value="TreeGrafter"/>
</dbReference>
<organism evidence="6 7">
    <name type="scientific">Phreatobacter oligotrophus</name>
    <dbReference type="NCBI Taxonomy" id="1122261"/>
    <lineage>
        <taxon>Bacteria</taxon>
        <taxon>Pseudomonadati</taxon>
        <taxon>Pseudomonadota</taxon>
        <taxon>Alphaproteobacteria</taxon>
        <taxon>Hyphomicrobiales</taxon>
        <taxon>Phreatobacteraceae</taxon>
        <taxon>Phreatobacter</taxon>
    </lineage>
</organism>
<dbReference type="Proteomes" id="UP000241808">
    <property type="component" value="Unassembled WGS sequence"/>
</dbReference>
<evidence type="ECO:0000256" key="1">
    <source>
        <dbReference type="ARBA" id="ARBA00023015"/>
    </source>
</evidence>